<keyword evidence="3" id="KW-1185">Reference proteome</keyword>
<dbReference type="Proteomes" id="UP000237968">
    <property type="component" value="Unassembled WGS sequence"/>
</dbReference>
<dbReference type="AlphaFoldDB" id="A0A2S9YFX4"/>
<evidence type="ECO:0000313" key="2">
    <source>
        <dbReference type="EMBL" id="PRQ03999.1"/>
    </source>
</evidence>
<sequence length="207" mass="21521">MVEIDAPEAMVNFEASRIAPRQRGQVMTSAANTRCSNHAQGCLDSSATGIGGSQASNAASAAGAVYVFARNGGVWTQQAYVKASNTGASDQFGLSVALSGTGDTLAVGAHLEDSSGLLVGELVDDIVEAVERATMSREHASDDLVSPASDFGDLFGCRPGQRVKVKLPLAVMDVDAIEDEAMEMHVEAERGVGAVDERHGAELRVLD</sequence>
<evidence type="ECO:0000256" key="1">
    <source>
        <dbReference type="ARBA" id="ARBA00022729"/>
    </source>
</evidence>
<dbReference type="InterPro" id="IPR013517">
    <property type="entry name" value="FG-GAP"/>
</dbReference>
<dbReference type="Gene3D" id="2.130.10.130">
    <property type="entry name" value="Integrin alpha, N-terminal"/>
    <property type="match status" value="1"/>
</dbReference>
<organism evidence="2 3">
    <name type="scientific">Enhygromyxa salina</name>
    <dbReference type="NCBI Taxonomy" id="215803"/>
    <lineage>
        <taxon>Bacteria</taxon>
        <taxon>Pseudomonadati</taxon>
        <taxon>Myxococcota</taxon>
        <taxon>Polyangia</taxon>
        <taxon>Nannocystales</taxon>
        <taxon>Nannocystaceae</taxon>
        <taxon>Enhygromyxa</taxon>
    </lineage>
</organism>
<dbReference type="Pfam" id="PF14312">
    <property type="entry name" value="FG-GAP_2"/>
    <property type="match status" value="1"/>
</dbReference>
<protein>
    <submittedName>
        <fullName evidence="2">Uncharacterized protein</fullName>
    </submittedName>
</protein>
<evidence type="ECO:0000313" key="3">
    <source>
        <dbReference type="Proteomes" id="UP000237968"/>
    </source>
</evidence>
<reference evidence="2 3" key="1">
    <citation type="submission" date="2018-03" db="EMBL/GenBank/DDBJ databases">
        <title>Draft Genome Sequences of the Obligatory Marine Myxobacteria Enhygromyxa salina SWB005.</title>
        <authorList>
            <person name="Poehlein A."/>
            <person name="Moghaddam J.A."/>
            <person name="Harms H."/>
            <person name="Alanjari M."/>
            <person name="Koenig G.M."/>
            <person name="Daniel R."/>
            <person name="Schaeberle T.F."/>
        </authorList>
    </citation>
    <scope>NUCLEOTIDE SEQUENCE [LARGE SCALE GENOMIC DNA]</scope>
    <source>
        <strain evidence="2 3">SWB005</strain>
    </source>
</reference>
<comment type="caution">
    <text evidence="2">The sequence shown here is derived from an EMBL/GenBank/DDBJ whole genome shotgun (WGS) entry which is preliminary data.</text>
</comment>
<name>A0A2S9YFX4_9BACT</name>
<gene>
    <name evidence="2" type="ORF">ENSA5_11820</name>
</gene>
<proteinExistence type="predicted"/>
<accession>A0A2S9YFX4</accession>
<dbReference type="InterPro" id="IPR028994">
    <property type="entry name" value="Integrin_alpha_N"/>
</dbReference>
<dbReference type="EMBL" id="PVNK01000066">
    <property type="protein sequence ID" value="PRQ03999.1"/>
    <property type="molecule type" value="Genomic_DNA"/>
</dbReference>
<keyword evidence="1" id="KW-0732">Signal</keyword>